<keyword evidence="5" id="KW-0804">Transcription</keyword>
<feature type="region of interest" description="Disordered" evidence="7">
    <location>
        <begin position="284"/>
        <end position="315"/>
    </location>
</feature>
<dbReference type="InterPro" id="IPR003018">
    <property type="entry name" value="GAF"/>
</dbReference>
<proteinExistence type="predicted"/>
<evidence type="ECO:0000313" key="10">
    <source>
        <dbReference type="EMBL" id="MDC0681068.1"/>
    </source>
</evidence>
<sequence length="1509" mass="156621">MSEPSTVTPRLAERFRLLDVAGSGGSAEVWKAADRERGGMVALKIEPRERGAPAAQRASARRVLAREALHAALALSPRLPELVDVGWLAMPSGVARAARVEGAPGEEGRAFVAMRWVEGRAVADALRGLPPGERAALALAAARDAGEALADLHGIGLAHGDLKPENLILTPEGRVAVIDLGLACSIHEASVDGATLRYIARGDAELGDARARDLLALGTLLAEIAFPGVADADDPIGAARAAVAAESAAGPPLDAICRALLSPSPAARPSSAWVTESARAALAGAPRARHPVAASPAGRAGRDAGAAAAERDRQDRDARRVRAAYLRLRRHELEAALGVRDDVAPWLVDAFAVVERVRALSGAPLRAGDGAARAGPPQGDAAWLGRLGPDRVARWLTALAGTSAAAWPMGPLASASERALADALVALARQVPPRAWTYADVEAAVLGTPGSGARRRTSAAPQDRGAAEGAAEARALGAAEAAALALAIARVPPDPLALEAIEQRDDAPASLVVAAANALRLHGDAGRARSLMLRSCVRGATEAAALAAEVLRRAGDRALAEERARAAIDAGADPEGRARAVLARAAIDAGALEAADALAGDAVTAPLCEVRALLAVLRGDTARALSEVARGEALASSVEELARMAAVRGYAWHASDPERAHASFSAAVDYAVRAGAVVEEATYRTGEAAAAVDLGDLDGAIATSTRAALLWEHLGRPAQGARALLACAAAYATAGLVHETCRTAEDAIARARDAGDAKAEAYALWAIADVVAARGDGVASADVGSHVDPRAAAARAAAARAAALLAGGSADDTLRAAARLLRHGADELDGSRVEELDELANGPEPAAASRLDWWGARAAIAIAADDVGAAIAADDAPRGPAGASGASGASASRGRSDRVLAAIAALAGARAPIAARGPALAAAHALAVRAGQTDVAHRVLAALADAARELCGRNAGAGSAGASAASPGASALSGAVRSLPWVVRARALPESGLRPEQARDLEALVGALGERERLAPLLDRVVDALVLWTGVERGLLLLRAPNGRLVPRAARNLARSSLGAEQLALSETLARRALEAREPVVAVDAAGELPSVHRSVHALKLRSVLAVPLVARGEALGVVYLDDRVRRGAFGAQELRWARAIASVAALAISDARAQVELRRAARRAERASSRLAEELARREAELDAAALELARARGGRDTRYRYDAIIGESEPLRAMLRLVDRVTASEVPVLVCGESGSGKELVARAIHHNGPRAAHAFVSENCGAIPEGLLESALFGHVRGAFTGADRPRAGLFEVADRGTLFLDEIGEMSLAMQTKLLRVIEDGLVRPIGSERARKVDVRVIAATHRDLEALVRARAFREDLLYRLNIIAIRVPPLRERATDVPLIVQHFLEKHSRGPVRVTRGAMDRLSAYAWPGNVRQLENEVRRALVLCDGTIDREHLSPEIAHGGSATPRELGLNVRARIDALETELVRDALERTRGNQTQAAKLLGLSRFGLQKMIKRLAIEA</sequence>
<evidence type="ECO:0000256" key="7">
    <source>
        <dbReference type="SAM" id="MobiDB-lite"/>
    </source>
</evidence>
<dbReference type="InterPro" id="IPR008271">
    <property type="entry name" value="Ser/Thr_kinase_AS"/>
</dbReference>
<dbReference type="InterPro" id="IPR029016">
    <property type="entry name" value="GAF-like_dom_sf"/>
</dbReference>
<evidence type="ECO:0000259" key="8">
    <source>
        <dbReference type="PROSITE" id="PS50011"/>
    </source>
</evidence>
<dbReference type="InterPro" id="IPR003593">
    <property type="entry name" value="AAA+_ATPase"/>
</dbReference>
<dbReference type="SUPFAM" id="SSF56112">
    <property type="entry name" value="Protein kinase-like (PK-like)"/>
    <property type="match status" value="1"/>
</dbReference>
<evidence type="ECO:0000256" key="1">
    <source>
        <dbReference type="ARBA" id="ARBA00022741"/>
    </source>
</evidence>
<dbReference type="PROSITE" id="PS00108">
    <property type="entry name" value="PROTEIN_KINASE_ST"/>
    <property type="match status" value="1"/>
</dbReference>
<dbReference type="InterPro" id="IPR025662">
    <property type="entry name" value="Sigma_54_int_dom_ATP-bd_1"/>
</dbReference>
<keyword evidence="2" id="KW-0067">ATP-binding</keyword>
<dbReference type="InterPro" id="IPR027417">
    <property type="entry name" value="P-loop_NTPase"/>
</dbReference>
<feature type="coiled-coil region" evidence="6">
    <location>
        <begin position="1155"/>
        <end position="1182"/>
    </location>
</feature>
<dbReference type="Gene3D" id="3.30.200.20">
    <property type="entry name" value="Phosphorylase Kinase, domain 1"/>
    <property type="match status" value="1"/>
</dbReference>
<dbReference type="PROSITE" id="PS50011">
    <property type="entry name" value="PROTEIN_KINASE_DOM"/>
    <property type="match status" value="1"/>
</dbReference>
<dbReference type="SMART" id="SM00382">
    <property type="entry name" value="AAA"/>
    <property type="match status" value="1"/>
</dbReference>
<dbReference type="Proteomes" id="UP001217485">
    <property type="component" value="Unassembled WGS sequence"/>
</dbReference>
<evidence type="ECO:0000256" key="2">
    <source>
        <dbReference type="ARBA" id="ARBA00022840"/>
    </source>
</evidence>
<dbReference type="Gene3D" id="3.40.50.300">
    <property type="entry name" value="P-loop containing nucleotide triphosphate hydrolases"/>
    <property type="match status" value="1"/>
</dbReference>
<dbReference type="InterPro" id="IPR025944">
    <property type="entry name" value="Sigma_54_int_dom_CS"/>
</dbReference>
<dbReference type="PROSITE" id="PS50045">
    <property type="entry name" value="SIGMA54_INTERACT_4"/>
    <property type="match status" value="1"/>
</dbReference>
<evidence type="ECO:0000256" key="6">
    <source>
        <dbReference type="SAM" id="Coils"/>
    </source>
</evidence>
<dbReference type="Pfam" id="PF25601">
    <property type="entry name" value="AAA_lid_14"/>
    <property type="match status" value="1"/>
</dbReference>
<dbReference type="Gene3D" id="1.10.8.60">
    <property type="match status" value="1"/>
</dbReference>
<keyword evidence="3" id="KW-0805">Transcription regulation</keyword>
<dbReference type="SUPFAM" id="SSF46689">
    <property type="entry name" value="Homeodomain-like"/>
    <property type="match status" value="1"/>
</dbReference>
<evidence type="ECO:0000256" key="5">
    <source>
        <dbReference type="ARBA" id="ARBA00023163"/>
    </source>
</evidence>
<dbReference type="InterPro" id="IPR000719">
    <property type="entry name" value="Prot_kinase_dom"/>
</dbReference>
<dbReference type="PROSITE" id="PS00675">
    <property type="entry name" value="SIGMA54_INTERACT_1"/>
    <property type="match status" value="1"/>
</dbReference>
<dbReference type="SUPFAM" id="SSF52540">
    <property type="entry name" value="P-loop containing nucleoside triphosphate hydrolases"/>
    <property type="match status" value="1"/>
</dbReference>
<evidence type="ECO:0000313" key="11">
    <source>
        <dbReference type="Proteomes" id="UP001217485"/>
    </source>
</evidence>
<feature type="domain" description="Sigma-54 factor interaction" evidence="9">
    <location>
        <begin position="1206"/>
        <end position="1431"/>
    </location>
</feature>
<dbReference type="Pfam" id="PF02954">
    <property type="entry name" value="HTH_8"/>
    <property type="match status" value="1"/>
</dbReference>
<dbReference type="Pfam" id="PF00069">
    <property type="entry name" value="Pkinase"/>
    <property type="match status" value="1"/>
</dbReference>
<dbReference type="SMART" id="SM00065">
    <property type="entry name" value="GAF"/>
    <property type="match status" value="1"/>
</dbReference>
<dbReference type="Gene3D" id="1.25.40.10">
    <property type="entry name" value="Tetratricopeptide repeat domain"/>
    <property type="match status" value="1"/>
</dbReference>
<dbReference type="InterPro" id="IPR011009">
    <property type="entry name" value="Kinase-like_dom_sf"/>
</dbReference>
<evidence type="ECO:0000259" key="9">
    <source>
        <dbReference type="PROSITE" id="PS50045"/>
    </source>
</evidence>
<dbReference type="SUPFAM" id="SSF55781">
    <property type="entry name" value="GAF domain-like"/>
    <property type="match status" value="1"/>
</dbReference>
<feature type="domain" description="Protein kinase" evidence="8">
    <location>
        <begin position="15"/>
        <end position="293"/>
    </location>
</feature>
<keyword evidence="11" id="KW-1185">Reference proteome</keyword>
<name>A0ABT5C5X8_9BACT</name>
<dbReference type="Gene3D" id="3.30.450.40">
    <property type="match status" value="1"/>
</dbReference>
<dbReference type="InterPro" id="IPR002078">
    <property type="entry name" value="Sigma_54_int"/>
</dbReference>
<dbReference type="Gene3D" id="1.10.10.60">
    <property type="entry name" value="Homeodomain-like"/>
    <property type="match status" value="1"/>
</dbReference>
<feature type="compositionally biased region" description="Low complexity" evidence="7">
    <location>
        <begin position="293"/>
        <end position="308"/>
    </location>
</feature>
<dbReference type="Gene3D" id="1.10.510.10">
    <property type="entry name" value="Transferase(Phosphotransferase) domain 1"/>
    <property type="match status" value="1"/>
</dbReference>
<dbReference type="EMBL" id="JAQNDK010000003">
    <property type="protein sequence ID" value="MDC0681068.1"/>
    <property type="molecule type" value="Genomic_DNA"/>
</dbReference>
<dbReference type="PANTHER" id="PTHR32071">
    <property type="entry name" value="TRANSCRIPTIONAL REGULATORY PROTEIN"/>
    <property type="match status" value="1"/>
</dbReference>
<organism evidence="10 11">
    <name type="scientific">Sorangium atrum</name>
    <dbReference type="NCBI Taxonomy" id="2995308"/>
    <lineage>
        <taxon>Bacteria</taxon>
        <taxon>Pseudomonadati</taxon>
        <taxon>Myxococcota</taxon>
        <taxon>Polyangia</taxon>
        <taxon>Polyangiales</taxon>
        <taxon>Polyangiaceae</taxon>
        <taxon>Sorangium</taxon>
    </lineage>
</organism>
<dbReference type="RefSeq" id="WP_272098118.1">
    <property type="nucleotide sequence ID" value="NZ_JAQNDK010000003.1"/>
</dbReference>
<keyword evidence="1" id="KW-0547">Nucleotide-binding</keyword>
<dbReference type="InterPro" id="IPR058031">
    <property type="entry name" value="AAA_lid_NorR"/>
</dbReference>
<dbReference type="PROSITE" id="PS00688">
    <property type="entry name" value="SIGMA54_INTERACT_3"/>
    <property type="match status" value="1"/>
</dbReference>
<evidence type="ECO:0000256" key="3">
    <source>
        <dbReference type="ARBA" id="ARBA00023015"/>
    </source>
</evidence>
<keyword evidence="6" id="KW-0175">Coiled coil</keyword>
<dbReference type="InterPro" id="IPR011990">
    <property type="entry name" value="TPR-like_helical_dom_sf"/>
</dbReference>
<dbReference type="SMART" id="SM00220">
    <property type="entry name" value="S_TKc"/>
    <property type="match status" value="1"/>
</dbReference>
<gene>
    <name evidence="10" type="ORF">POL72_25240</name>
</gene>
<reference evidence="10 11" key="1">
    <citation type="submission" date="2023-01" db="EMBL/GenBank/DDBJ databases">
        <title>Minimal conservation of predation-associated metabolite biosynthetic gene clusters underscores biosynthetic potential of Myxococcota including descriptions for ten novel species: Archangium lansinium sp. nov., Myxococcus landrumus sp. nov., Nannocystis bai.</title>
        <authorList>
            <person name="Ahearne A."/>
            <person name="Stevens C."/>
            <person name="Dowd S."/>
        </authorList>
    </citation>
    <scope>NUCLEOTIDE SEQUENCE [LARGE SCALE GENOMIC DNA]</scope>
    <source>
        <strain evidence="10 11">WIWO2</strain>
    </source>
</reference>
<comment type="caution">
    <text evidence="10">The sequence shown here is derived from an EMBL/GenBank/DDBJ whole genome shotgun (WGS) entry which is preliminary data.</text>
</comment>
<protein>
    <submittedName>
        <fullName evidence="10">Sigma 54-interacting transcriptional regulator</fullName>
    </submittedName>
</protein>
<dbReference type="Pfam" id="PF13185">
    <property type="entry name" value="GAF_2"/>
    <property type="match status" value="1"/>
</dbReference>
<accession>A0ABT5C5X8</accession>
<dbReference type="CDD" id="cd00009">
    <property type="entry name" value="AAA"/>
    <property type="match status" value="1"/>
</dbReference>
<dbReference type="SUPFAM" id="SSF48452">
    <property type="entry name" value="TPR-like"/>
    <property type="match status" value="1"/>
</dbReference>
<evidence type="ECO:0000256" key="4">
    <source>
        <dbReference type="ARBA" id="ARBA00023125"/>
    </source>
</evidence>
<keyword evidence="4" id="KW-0238">DNA-binding</keyword>
<dbReference type="Pfam" id="PF00158">
    <property type="entry name" value="Sigma54_activat"/>
    <property type="match status" value="1"/>
</dbReference>
<dbReference type="PRINTS" id="PR01590">
    <property type="entry name" value="HTHFIS"/>
</dbReference>
<dbReference type="InterPro" id="IPR009057">
    <property type="entry name" value="Homeodomain-like_sf"/>
</dbReference>
<dbReference type="InterPro" id="IPR002197">
    <property type="entry name" value="HTH_Fis"/>
</dbReference>